<dbReference type="OrthoDB" id="9790355at2"/>
<comment type="function">
    <text evidence="9">Acts as a magnesium transporter.</text>
</comment>
<dbReference type="SMART" id="SM00116">
    <property type="entry name" value="CBS"/>
    <property type="match status" value="2"/>
</dbReference>
<keyword evidence="8" id="KW-0129">CBS domain</keyword>
<dbReference type="CDD" id="cd04606">
    <property type="entry name" value="CBS_pair_Mg_transporter"/>
    <property type="match status" value="1"/>
</dbReference>
<dbReference type="RefSeq" id="WP_096428592.1">
    <property type="nucleotide sequence ID" value="NZ_AP018042.1"/>
</dbReference>
<keyword evidence="3 9" id="KW-0813">Transport</keyword>
<keyword evidence="7 9" id="KW-0472">Membrane</keyword>
<evidence type="ECO:0000256" key="6">
    <source>
        <dbReference type="ARBA" id="ARBA00022989"/>
    </source>
</evidence>
<dbReference type="SUPFAM" id="SSF161093">
    <property type="entry name" value="MgtE membrane domain-like"/>
    <property type="match status" value="1"/>
</dbReference>
<dbReference type="PANTHER" id="PTHR43773:SF1">
    <property type="entry name" value="MAGNESIUM TRANSPORTER MGTE"/>
    <property type="match status" value="1"/>
</dbReference>
<evidence type="ECO:0000256" key="1">
    <source>
        <dbReference type="ARBA" id="ARBA00004141"/>
    </source>
</evidence>
<feature type="transmembrane region" description="Helical" evidence="9">
    <location>
        <begin position="422"/>
        <end position="449"/>
    </location>
</feature>
<evidence type="ECO:0000256" key="9">
    <source>
        <dbReference type="RuleBase" id="RU362011"/>
    </source>
</evidence>
<dbReference type="Pfam" id="PF03448">
    <property type="entry name" value="MgtE_N"/>
    <property type="match status" value="1"/>
</dbReference>
<dbReference type="SMART" id="SM00924">
    <property type="entry name" value="MgtE_N"/>
    <property type="match status" value="1"/>
</dbReference>
<name>A0A1Y1CKB3_9BACT</name>
<dbReference type="GO" id="GO:0046872">
    <property type="term" value="F:metal ion binding"/>
    <property type="evidence" value="ECO:0007669"/>
    <property type="project" value="UniProtKB-KW"/>
</dbReference>
<dbReference type="KEGG" id="mbas:ALGA_1316"/>
<dbReference type="PROSITE" id="PS51371">
    <property type="entry name" value="CBS"/>
    <property type="match status" value="1"/>
</dbReference>
<keyword evidence="4 9" id="KW-0812">Transmembrane</keyword>
<reference evidence="12" key="2">
    <citation type="journal article" date="2020" name="Antonie Van Leeuwenhoek">
        <title>Labilibaculum antarcticum sp. nov., a novel facultative anaerobic, psychrotorelant bacterium isolated from marine sediment of Antarctica.</title>
        <authorList>
            <person name="Watanabe M."/>
            <person name="Kojima H."/>
            <person name="Fukui M."/>
        </authorList>
    </citation>
    <scope>NUCLEOTIDE SEQUENCE [LARGE SCALE GENOMIC DNA]</scope>
    <source>
        <strain evidence="12">SPP2</strain>
    </source>
</reference>
<dbReference type="SUPFAM" id="SSF54631">
    <property type="entry name" value="CBS-domain pair"/>
    <property type="match status" value="1"/>
</dbReference>
<evidence type="ECO:0000313" key="11">
    <source>
        <dbReference type="EMBL" id="BAX79701.1"/>
    </source>
</evidence>
<evidence type="ECO:0000256" key="2">
    <source>
        <dbReference type="ARBA" id="ARBA00009749"/>
    </source>
</evidence>
<dbReference type="InterPro" id="IPR036739">
    <property type="entry name" value="SLC41_membr_dom_sf"/>
</dbReference>
<keyword evidence="5 9" id="KW-0460">Magnesium</keyword>
<keyword evidence="9" id="KW-0479">Metal-binding</keyword>
<dbReference type="SUPFAM" id="SSF158791">
    <property type="entry name" value="MgtE N-terminal domain-like"/>
    <property type="match status" value="1"/>
</dbReference>
<feature type="transmembrane region" description="Helical" evidence="9">
    <location>
        <begin position="316"/>
        <end position="340"/>
    </location>
</feature>
<dbReference type="InterPro" id="IPR046342">
    <property type="entry name" value="CBS_dom_sf"/>
</dbReference>
<feature type="transmembrane region" description="Helical" evidence="9">
    <location>
        <begin position="388"/>
        <end position="410"/>
    </location>
</feature>
<feature type="transmembrane region" description="Helical" evidence="9">
    <location>
        <begin position="287"/>
        <end position="304"/>
    </location>
</feature>
<comment type="similarity">
    <text evidence="2 9">Belongs to the SLC41A transporter family.</text>
</comment>
<organism evidence="11 12">
    <name type="scientific">Labilibaculum antarcticum</name>
    <dbReference type="NCBI Taxonomy" id="1717717"/>
    <lineage>
        <taxon>Bacteria</taxon>
        <taxon>Pseudomonadati</taxon>
        <taxon>Bacteroidota</taxon>
        <taxon>Bacteroidia</taxon>
        <taxon>Marinilabiliales</taxon>
        <taxon>Marinifilaceae</taxon>
        <taxon>Labilibaculum</taxon>
    </lineage>
</organism>
<dbReference type="AlphaFoldDB" id="A0A1Y1CKB3"/>
<accession>A0A1Y1CKB3</accession>
<proteinExistence type="inferred from homology"/>
<keyword evidence="9" id="KW-1003">Cell membrane</keyword>
<dbReference type="Pfam" id="PF00571">
    <property type="entry name" value="CBS"/>
    <property type="match status" value="2"/>
</dbReference>
<dbReference type="InterPro" id="IPR006668">
    <property type="entry name" value="Mg_transptr_MgtE_intracell_dom"/>
</dbReference>
<keyword evidence="12" id="KW-1185">Reference proteome</keyword>
<gene>
    <name evidence="11" type="ORF">ALGA_1316</name>
</gene>
<evidence type="ECO:0000256" key="4">
    <source>
        <dbReference type="ARBA" id="ARBA00022692"/>
    </source>
</evidence>
<dbReference type="GO" id="GO:0015095">
    <property type="term" value="F:magnesium ion transmembrane transporter activity"/>
    <property type="evidence" value="ECO:0007669"/>
    <property type="project" value="UniProtKB-UniRule"/>
</dbReference>
<dbReference type="Gene3D" id="1.10.357.20">
    <property type="entry name" value="SLC41 divalent cation transporters, integral membrane domain"/>
    <property type="match status" value="1"/>
</dbReference>
<feature type="transmembrane region" description="Helical" evidence="9">
    <location>
        <begin position="361"/>
        <end position="382"/>
    </location>
</feature>
<comment type="subunit">
    <text evidence="9">Homodimer.</text>
</comment>
<evidence type="ECO:0000256" key="8">
    <source>
        <dbReference type="PROSITE-ProRule" id="PRU00703"/>
    </source>
</evidence>
<dbReference type="NCBIfam" id="TIGR00400">
    <property type="entry name" value="mgtE"/>
    <property type="match status" value="1"/>
</dbReference>
<dbReference type="InterPro" id="IPR000644">
    <property type="entry name" value="CBS_dom"/>
</dbReference>
<dbReference type="InterPro" id="IPR038076">
    <property type="entry name" value="MgtE_N_sf"/>
</dbReference>
<dbReference type="GO" id="GO:0005886">
    <property type="term" value="C:plasma membrane"/>
    <property type="evidence" value="ECO:0007669"/>
    <property type="project" value="UniProtKB-SubCell"/>
</dbReference>
<protein>
    <recommendedName>
        <fullName evidence="9">Magnesium transporter MgtE</fullName>
    </recommendedName>
</protein>
<comment type="subcellular location">
    <subcellularLocation>
        <location evidence="9">Cell membrane</location>
        <topology evidence="9">Multi-pass membrane protein</topology>
    </subcellularLocation>
    <subcellularLocation>
        <location evidence="1">Membrane</location>
        <topology evidence="1">Multi-pass membrane protein</topology>
    </subcellularLocation>
</comment>
<dbReference type="Proteomes" id="UP000218267">
    <property type="component" value="Chromosome"/>
</dbReference>
<evidence type="ECO:0000256" key="7">
    <source>
        <dbReference type="ARBA" id="ARBA00023136"/>
    </source>
</evidence>
<dbReference type="InterPro" id="IPR006669">
    <property type="entry name" value="MgtE_transporter"/>
</dbReference>
<dbReference type="Gene3D" id="3.10.580.10">
    <property type="entry name" value="CBS-domain"/>
    <property type="match status" value="1"/>
</dbReference>
<evidence type="ECO:0000256" key="5">
    <source>
        <dbReference type="ARBA" id="ARBA00022842"/>
    </source>
</evidence>
<evidence type="ECO:0000256" key="3">
    <source>
        <dbReference type="ARBA" id="ARBA00022448"/>
    </source>
</evidence>
<dbReference type="Pfam" id="PF01769">
    <property type="entry name" value="MgtE"/>
    <property type="match status" value="1"/>
</dbReference>
<reference evidence="11 12" key="1">
    <citation type="journal article" date="2018" name="Mar. Genomics">
        <title>Complete genome sequence of Marinifilaceae bacterium strain SPP2, isolated from the Antarctic marine sediment.</title>
        <authorList>
            <person name="Watanabe M."/>
            <person name="Kojima H."/>
            <person name="Fukui M."/>
        </authorList>
    </citation>
    <scope>NUCLEOTIDE SEQUENCE [LARGE SCALE GENOMIC DNA]</scope>
    <source>
        <strain evidence="11 12">SPP2</strain>
    </source>
</reference>
<feature type="domain" description="CBS" evidence="10">
    <location>
        <begin position="205"/>
        <end position="261"/>
    </location>
</feature>
<dbReference type="InterPro" id="IPR006667">
    <property type="entry name" value="SLC41_membr_dom"/>
</dbReference>
<keyword evidence="6 9" id="KW-1133">Transmembrane helix</keyword>
<evidence type="ECO:0000259" key="10">
    <source>
        <dbReference type="PROSITE" id="PS51371"/>
    </source>
</evidence>
<sequence length="452" mass="49838">MQFELTREYIDKLKKIIDEKNEAEAISLMGELHPADIAEIYDELNTEEAKFLYLLLDGDTAAGVLAELEEDDRERFLKVLPIEVIARQFMGKMDSDDAADIIGGMSDEWQEEILSHIADIEQAGDIVDLLHYDDDTAGGLMAKEMVIVNENWTVLTCLRELSRQAEDIDEIYYVYVVDDDGILRGTISLKIMILSPTSAKISNIYQPDVMSVHTDEPDEEVARIMEKYDLVAIPVIDSIGRLMGRITIDDVVDVIRDEAEKDYQMASGLTEDVESNDSVWIQTRARLPWLLIGLAGGLVSAFVISTHEKSLNIDPAVAFFIPLITAMGGNVGVQSAAIIVQGLASNSLGFESVFSRLLRELTGAFVNGVICSGLVFLVNSFIGRSYDLTISVSIALFSVIIFASIFGTLIPLTLHKMKIDPALATGPFVTTLNDMVGLFIYLSIGAYFLGLV</sequence>
<dbReference type="Gene3D" id="1.25.60.10">
    <property type="entry name" value="MgtE N-terminal domain-like"/>
    <property type="match status" value="1"/>
</dbReference>
<evidence type="ECO:0000313" key="12">
    <source>
        <dbReference type="Proteomes" id="UP000218267"/>
    </source>
</evidence>
<dbReference type="EMBL" id="AP018042">
    <property type="protein sequence ID" value="BAX79701.1"/>
    <property type="molecule type" value="Genomic_DNA"/>
</dbReference>
<dbReference type="PANTHER" id="PTHR43773">
    <property type="entry name" value="MAGNESIUM TRANSPORTER MGTE"/>
    <property type="match status" value="1"/>
</dbReference>